<gene>
    <name evidence="1" type="ORF">NCTC11997_00410</name>
</gene>
<dbReference type="EMBL" id="UGSB01000001">
    <property type="protein sequence ID" value="SUA50900.1"/>
    <property type="molecule type" value="Genomic_DNA"/>
</dbReference>
<dbReference type="GO" id="GO:0016853">
    <property type="term" value="F:isomerase activity"/>
    <property type="evidence" value="ECO:0007669"/>
    <property type="project" value="UniProtKB-KW"/>
</dbReference>
<evidence type="ECO:0000313" key="1">
    <source>
        <dbReference type="EMBL" id="SUA50900.1"/>
    </source>
</evidence>
<sequence>MKPFEELCSIPAYITGKNIDTDQIIPARFLKLARGEDFGICQDSCHSYINFKLLFLLLNHSPDLT</sequence>
<keyword evidence="1" id="KW-0413">Isomerase</keyword>
<dbReference type="AlphaFoldDB" id="A0A378XE57"/>
<dbReference type="InterPro" id="IPR015928">
    <property type="entry name" value="Aconitase/3IPM_dehydase_swvl"/>
</dbReference>
<dbReference type="SUPFAM" id="SSF52016">
    <property type="entry name" value="LeuD/IlvD-like"/>
    <property type="match status" value="1"/>
</dbReference>
<accession>A0A378XE57</accession>
<evidence type="ECO:0000313" key="2">
    <source>
        <dbReference type="Proteomes" id="UP000254603"/>
    </source>
</evidence>
<reference evidence="1 2" key="1">
    <citation type="submission" date="2018-06" db="EMBL/GenBank/DDBJ databases">
        <authorList>
            <consortium name="Pathogen Informatics"/>
            <person name="Doyle S."/>
        </authorList>
    </citation>
    <scope>NUCLEOTIDE SEQUENCE [LARGE SCALE GENOMIC DNA]</scope>
    <source>
        <strain evidence="1 2">NCTC11997</strain>
    </source>
</reference>
<dbReference type="Proteomes" id="UP000254603">
    <property type="component" value="Unassembled WGS sequence"/>
</dbReference>
<organism evidence="1 2">
    <name type="scientific">Oligella ureolytica</name>
    <dbReference type="NCBI Taxonomy" id="90244"/>
    <lineage>
        <taxon>Bacteria</taxon>
        <taxon>Pseudomonadati</taxon>
        <taxon>Pseudomonadota</taxon>
        <taxon>Betaproteobacteria</taxon>
        <taxon>Burkholderiales</taxon>
        <taxon>Alcaligenaceae</taxon>
        <taxon>Oligella</taxon>
    </lineage>
</organism>
<protein>
    <submittedName>
        <fullName evidence="1">Isopropylmalate isomerase small subunit</fullName>
    </submittedName>
</protein>
<name>A0A378XE57_9BURK</name>
<dbReference type="Gene3D" id="3.20.19.10">
    <property type="entry name" value="Aconitase, domain 4"/>
    <property type="match status" value="1"/>
</dbReference>
<proteinExistence type="predicted"/>